<organism evidence="2 3">
    <name type="scientific">Hypothenemus hampei</name>
    <name type="common">Coffee berry borer</name>
    <dbReference type="NCBI Taxonomy" id="57062"/>
    <lineage>
        <taxon>Eukaryota</taxon>
        <taxon>Metazoa</taxon>
        <taxon>Ecdysozoa</taxon>
        <taxon>Arthropoda</taxon>
        <taxon>Hexapoda</taxon>
        <taxon>Insecta</taxon>
        <taxon>Pterygota</taxon>
        <taxon>Neoptera</taxon>
        <taxon>Endopterygota</taxon>
        <taxon>Coleoptera</taxon>
        <taxon>Polyphaga</taxon>
        <taxon>Cucujiformia</taxon>
        <taxon>Curculionidae</taxon>
        <taxon>Scolytinae</taxon>
        <taxon>Hypothenemus</taxon>
    </lineage>
</organism>
<evidence type="ECO:0000313" key="3">
    <source>
        <dbReference type="Proteomes" id="UP001566132"/>
    </source>
</evidence>
<comment type="caution">
    <text evidence="2">The sequence shown here is derived from an EMBL/GenBank/DDBJ whole genome shotgun (WGS) entry which is preliminary data.</text>
</comment>
<gene>
    <name evidence="2" type="ORF">ABEB36_013747</name>
</gene>
<protein>
    <recommendedName>
        <fullName evidence="1">Transposable element P transposase-like RNase H C-terminal domain-containing protein</fullName>
    </recommendedName>
</protein>
<evidence type="ECO:0000259" key="1">
    <source>
        <dbReference type="Pfam" id="PF21789"/>
    </source>
</evidence>
<proteinExistence type="predicted"/>
<sequence length="159" mass="17998">MDAFFDSLNSHSIHKNPLKLLKAGASLTSSHLAFWADFVLPKCINGLGRTLRGFTEIVHFLNRKGITVRTRSFQQDALENLFSQIRQCGKANTMPTALQFLSAMKSVLVNNLTTSRNLNKNCEDDSMEFLVNIRRLLLQPIQTSSNHNLEVDNEFINKC</sequence>
<dbReference type="InterPro" id="IPR048367">
    <property type="entry name" value="TNP-like_RNaseH_C"/>
</dbReference>
<dbReference type="EMBL" id="JBDJPC010000011">
    <property type="protein sequence ID" value="KAL1489815.1"/>
    <property type="molecule type" value="Genomic_DNA"/>
</dbReference>
<accession>A0ABD1E5I2</accession>
<dbReference type="Proteomes" id="UP001566132">
    <property type="component" value="Unassembled WGS sequence"/>
</dbReference>
<reference evidence="2 3" key="1">
    <citation type="submission" date="2024-05" db="EMBL/GenBank/DDBJ databases">
        <title>Genetic variation in Jamaican populations of the coffee berry borer (Hypothenemus hampei).</title>
        <authorList>
            <person name="Errbii M."/>
            <person name="Myrie A."/>
        </authorList>
    </citation>
    <scope>NUCLEOTIDE SEQUENCE [LARGE SCALE GENOMIC DNA]</scope>
    <source>
        <strain evidence="2">JA-Hopewell-2020-01-JO</strain>
        <tissue evidence="2">Whole body</tissue>
    </source>
</reference>
<dbReference type="AlphaFoldDB" id="A0ABD1E5I2"/>
<name>A0ABD1E5I2_HYPHA</name>
<keyword evidence="3" id="KW-1185">Reference proteome</keyword>
<evidence type="ECO:0000313" key="2">
    <source>
        <dbReference type="EMBL" id="KAL1489815.1"/>
    </source>
</evidence>
<dbReference type="Pfam" id="PF21789">
    <property type="entry name" value="TNP-like_RNaseH_C"/>
    <property type="match status" value="1"/>
</dbReference>
<feature type="domain" description="Transposable element P transposase-like RNase H C-terminal" evidence="1">
    <location>
        <begin position="75"/>
        <end position="105"/>
    </location>
</feature>